<proteinExistence type="predicted"/>
<dbReference type="SUPFAM" id="SSF75304">
    <property type="entry name" value="Amidase signature (AS) enzymes"/>
    <property type="match status" value="1"/>
</dbReference>
<sequence length="208" mass="22004">DALRALKDAGAKLTDGLSLVPRDELRPHELIVLRTEFKVGLNSYLASLGPGAPISSLADLIDFNEAHADRVMPHFGQETLIKAEATGGLRDKSYLDAVATCHRLTREDGIDRIMHEHDLQALVAPTTCAAWAIDWVNGDNSLGGSACQAAVAGYANITTPMGGVSGLPVGISFFAGPWSEGRLIGLAHAFEEIVQARIIPGPAGNFLP</sequence>
<gene>
    <name evidence="1" type="ORF">METZ01_LOCUS238209</name>
</gene>
<reference evidence="1" key="1">
    <citation type="submission" date="2018-05" db="EMBL/GenBank/DDBJ databases">
        <authorList>
            <person name="Lanie J.A."/>
            <person name="Ng W.-L."/>
            <person name="Kazmierczak K.M."/>
            <person name="Andrzejewski T.M."/>
            <person name="Davidsen T.M."/>
            <person name="Wayne K.J."/>
            <person name="Tettelin H."/>
            <person name="Glass J.I."/>
            <person name="Rusch D."/>
            <person name="Podicherti R."/>
            <person name="Tsui H.-C.T."/>
            <person name="Winkler M.E."/>
        </authorList>
    </citation>
    <scope>NUCLEOTIDE SEQUENCE</scope>
</reference>
<evidence type="ECO:0000313" key="1">
    <source>
        <dbReference type="EMBL" id="SVB85355.1"/>
    </source>
</evidence>
<dbReference type="EMBL" id="UINC01060641">
    <property type="protein sequence ID" value="SVB85355.1"/>
    <property type="molecule type" value="Genomic_DNA"/>
</dbReference>
<name>A0A382HE44_9ZZZZ</name>
<evidence type="ECO:0008006" key="2">
    <source>
        <dbReference type="Google" id="ProtNLM"/>
    </source>
</evidence>
<organism evidence="1">
    <name type="scientific">marine metagenome</name>
    <dbReference type="NCBI Taxonomy" id="408172"/>
    <lineage>
        <taxon>unclassified sequences</taxon>
        <taxon>metagenomes</taxon>
        <taxon>ecological metagenomes</taxon>
    </lineage>
</organism>
<dbReference type="PANTHER" id="PTHR42678">
    <property type="entry name" value="AMIDASE"/>
    <property type="match status" value="1"/>
</dbReference>
<protein>
    <recommendedName>
        <fullName evidence="2">Amidase domain-containing protein</fullName>
    </recommendedName>
</protein>
<dbReference type="InterPro" id="IPR036928">
    <property type="entry name" value="AS_sf"/>
</dbReference>
<dbReference type="PANTHER" id="PTHR42678:SF34">
    <property type="entry name" value="OS04G0183300 PROTEIN"/>
    <property type="match status" value="1"/>
</dbReference>
<dbReference type="Gene3D" id="3.90.1300.10">
    <property type="entry name" value="Amidase signature (AS) domain"/>
    <property type="match status" value="1"/>
</dbReference>
<feature type="non-terminal residue" evidence="1">
    <location>
        <position position="1"/>
    </location>
</feature>
<accession>A0A382HE44</accession>
<dbReference type="AlphaFoldDB" id="A0A382HE44"/>